<sequence length="161" mass="17567">MNSYSSKKSDYGDSGLGLMGDFPDTIKIEHVFTLQIPGKWDRPIRRWVDKCLDLTKQYAESFHFIAVGIGSYFFLLGISKIVQASNSSRSSSSNDSNNEGTSTTKKKSSRSKNPKRQDSGNDPSAKTTKTTDASVSPQKTSSTISKATVVQLPATDSKEEA</sequence>
<evidence type="ECO:0000313" key="3">
    <source>
        <dbReference type="EMBL" id="CAD8761563.1"/>
    </source>
</evidence>
<organism evidence="3">
    <name type="scientific">Pseudo-nitzschia delicatissima</name>
    <dbReference type="NCBI Taxonomy" id="44447"/>
    <lineage>
        <taxon>Eukaryota</taxon>
        <taxon>Sar</taxon>
        <taxon>Stramenopiles</taxon>
        <taxon>Ochrophyta</taxon>
        <taxon>Bacillariophyta</taxon>
        <taxon>Bacillariophyceae</taxon>
        <taxon>Bacillariophycidae</taxon>
        <taxon>Bacillariales</taxon>
        <taxon>Bacillariaceae</taxon>
        <taxon>Pseudo-nitzschia</taxon>
    </lineage>
</organism>
<dbReference type="EMBL" id="HBFL01002260">
    <property type="protein sequence ID" value="CAD8761563.1"/>
    <property type="molecule type" value="Transcribed_RNA"/>
</dbReference>
<keyword evidence="2" id="KW-0472">Membrane</keyword>
<feature type="compositionally biased region" description="Polar residues" evidence="1">
    <location>
        <begin position="120"/>
        <end position="148"/>
    </location>
</feature>
<keyword evidence="2" id="KW-1133">Transmembrane helix</keyword>
<accession>A0A7S0UGT6</accession>
<evidence type="ECO:0000256" key="1">
    <source>
        <dbReference type="SAM" id="MobiDB-lite"/>
    </source>
</evidence>
<keyword evidence="2" id="KW-0812">Transmembrane</keyword>
<evidence type="ECO:0000256" key="2">
    <source>
        <dbReference type="SAM" id="Phobius"/>
    </source>
</evidence>
<feature type="compositionally biased region" description="Low complexity" evidence="1">
    <location>
        <begin position="85"/>
        <end position="103"/>
    </location>
</feature>
<reference evidence="3" key="1">
    <citation type="submission" date="2021-01" db="EMBL/GenBank/DDBJ databases">
        <authorList>
            <person name="Corre E."/>
            <person name="Pelletier E."/>
            <person name="Niang G."/>
            <person name="Scheremetjew M."/>
            <person name="Finn R."/>
            <person name="Kale V."/>
            <person name="Holt S."/>
            <person name="Cochrane G."/>
            <person name="Meng A."/>
            <person name="Brown T."/>
            <person name="Cohen L."/>
        </authorList>
    </citation>
    <scope>NUCLEOTIDE SEQUENCE</scope>
    <source>
        <strain evidence="3">UNC1205</strain>
    </source>
</reference>
<feature type="transmembrane region" description="Helical" evidence="2">
    <location>
        <begin position="62"/>
        <end position="82"/>
    </location>
</feature>
<protein>
    <submittedName>
        <fullName evidence="3">Uncharacterized protein</fullName>
    </submittedName>
</protein>
<feature type="compositionally biased region" description="Basic residues" evidence="1">
    <location>
        <begin position="104"/>
        <end position="114"/>
    </location>
</feature>
<proteinExistence type="predicted"/>
<gene>
    <name evidence="3" type="ORF">PDEL1432_LOCUS1603</name>
</gene>
<feature type="region of interest" description="Disordered" evidence="1">
    <location>
        <begin position="84"/>
        <end position="161"/>
    </location>
</feature>
<name>A0A7S0UGT6_9STRA</name>
<dbReference type="AlphaFoldDB" id="A0A7S0UGT6"/>